<feature type="signal peptide" evidence="1">
    <location>
        <begin position="1"/>
        <end position="26"/>
    </location>
</feature>
<dbReference type="Gene3D" id="3.10.620.30">
    <property type="match status" value="1"/>
</dbReference>
<name>A0A955LK84_UNCKA</name>
<dbReference type="SMART" id="SM00460">
    <property type="entry name" value="TGc"/>
    <property type="match status" value="1"/>
</dbReference>
<feature type="chain" id="PRO_5036684313" evidence="1">
    <location>
        <begin position="27"/>
        <end position="508"/>
    </location>
</feature>
<evidence type="ECO:0000313" key="3">
    <source>
        <dbReference type="EMBL" id="MCA9392060.1"/>
    </source>
</evidence>
<keyword evidence="1" id="KW-0732">Signal</keyword>
<dbReference type="PANTHER" id="PTHR33490:SF6">
    <property type="entry name" value="SLL1049 PROTEIN"/>
    <property type="match status" value="1"/>
</dbReference>
<dbReference type="InterPro" id="IPR002931">
    <property type="entry name" value="Transglutaminase-like"/>
</dbReference>
<reference evidence="3" key="1">
    <citation type="submission" date="2020-04" db="EMBL/GenBank/DDBJ databases">
        <authorList>
            <person name="Zhang T."/>
        </authorList>
    </citation>
    <scope>NUCLEOTIDE SEQUENCE</scope>
    <source>
        <strain evidence="3">HKST-UBA03</strain>
    </source>
</reference>
<evidence type="ECO:0000259" key="2">
    <source>
        <dbReference type="SMART" id="SM00460"/>
    </source>
</evidence>
<feature type="domain" description="Transglutaminase-like" evidence="2">
    <location>
        <begin position="351"/>
        <end position="421"/>
    </location>
</feature>
<gene>
    <name evidence="3" type="ORF">KC614_02545</name>
</gene>
<evidence type="ECO:0000256" key="1">
    <source>
        <dbReference type="SAM" id="SignalP"/>
    </source>
</evidence>
<accession>A0A955LK84</accession>
<proteinExistence type="predicted"/>
<evidence type="ECO:0000313" key="4">
    <source>
        <dbReference type="Proteomes" id="UP000751518"/>
    </source>
</evidence>
<dbReference type="InterPro" id="IPR038765">
    <property type="entry name" value="Papain-like_cys_pep_sf"/>
</dbReference>
<dbReference type="Pfam" id="PF01841">
    <property type="entry name" value="Transglut_core"/>
    <property type="match status" value="1"/>
</dbReference>
<dbReference type="EMBL" id="JAGQKZ010000017">
    <property type="protein sequence ID" value="MCA9392060.1"/>
    <property type="molecule type" value="Genomic_DNA"/>
</dbReference>
<organism evidence="3 4">
    <name type="scientific">candidate division WWE3 bacterium</name>
    <dbReference type="NCBI Taxonomy" id="2053526"/>
    <lineage>
        <taxon>Bacteria</taxon>
        <taxon>Katanobacteria</taxon>
    </lineage>
</organism>
<protein>
    <submittedName>
        <fullName evidence="3">Transglutaminase domain-containing protein</fullName>
    </submittedName>
</protein>
<dbReference type="SUPFAM" id="SSF54001">
    <property type="entry name" value="Cysteine proteinases"/>
    <property type="match status" value="1"/>
</dbReference>
<dbReference type="PANTHER" id="PTHR33490">
    <property type="entry name" value="BLR5614 PROTEIN-RELATED"/>
    <property type="match status" value="1"/>
</dbReference>
<dbReference type="Proteomes" id="UP000751518">
    <property type="component" value="Unassembled WGS sequence"/>
</dbReference>
<sequence length="508" mass="57810">MKRSSLTVLLLSCLVVVAFCARGVLAADEPLFESTIRSTYHFSAYTYASVEHDISIHGLQDDYYPSSYTMLLENARVIDARVVANDRPLEFDFDSQRLSVKFASLEEYQASQLFKILYKVEDIVKKQGVLHEVVIPIVQPDAKSLVSQQWFEIYVPKSWRQIQSSSIPVDSIREEGDENVYIFNASDHASSELRIKFGDYQLYNTELTYHIENFTDRSGEFEVTFPGSFLPYQEVFVENISPKPDRITTDTDGNVLGYYKLRKGEKKTVIFKGQIKIDVSSSAYIDAKLDVYAPYLLPDVYWEVYAPELTELTAGMSSVKDVYDFVTQNLHYDAVVNDDGSISRKGALAALQNKDSSVCMEYTDLTVTMLRAMGIPAREVDGYAYTDDDEALLQPTVSDVLHAWVQYYDPDKGWINIDPTWGSTTKRDYLNNFDDEHIILAVKGLSSQRPHPAGVYKDDEFATKDVNVTLSNSSQIDGITFSSWIGDFDYDNLPLWRKIWEWIVGLFG</sequence>
<comment type="caution">
    <text evidence="3">The sequence shown here is derived from an EMBL/GenBank/DDBJ whole genome shotgun (WGS) entry which is preliminary data.</text>
</comment>
<dbReference type="AlphaFoldDB" id="A0A955LK84"/>
<reference evidence="3" key="2">
    <citation type="journal article" date="2021" name="Microbiome">
        <title>Successional dynamics and alternative stable states in a saline activated sludge microbial community over 9 years.</title>
        <authorList>
            <person name="Wang Y."/>
            <person name="Ye J."/>
            <person name="Ju F."/>
            <person name="Liu L."/>
            <person name="Boyd J.A."/>
            <person name="Deng Y."/>
            <person name="Parks D.H."/>
            <person name="Jiang X."/>
            <person name="Yin X."/>
            <person name="Woodcroft B.J."/>
            <person name="Tyson G.W."/>
            <person name="Hugenholtz P."/>
            <person name="Polz M.F."/>
            <person name="Zhang T."/>
        </authorList>
    </citation>
    <scope>NUCLEOTIDE SEQUENCE</scope>
    <source>
        <strain evidence="3">HKST-UBA03</strain>
    </source>
</reference>